<keyword evidence="4 9" id="KW-0812">Transmembrane</keyword>
<evidence type="ECO:0000256" key="4">
    <source>
        <dbReference type="ARBA" id="ARBA00022692"/>
    </source>
</evidence>
<dbReference type="GO" id="GO:0065002">
    <property type="term" value="P:intracellular protein transmembrane transport"/>
    <property type="evidence" value="ECO:0007669"/>
    <property type="project" value="UniProtKB-UniRule"/>
</dbReference>
<dbReference type="RefSeq" id="WP_062280368.1">
    <property type="nucleotide sequence ID" value="NZ_DF968181.1"/>
</dbReference>
<dbReference type="InterPro" id="IPR055344">
    <property type="entry name" value="SecD_SecF_C_bact"/>
</dbReference>
<feature type="transmembrane region" description="Helical" evidence="9">
    <location>
        <begin position="325"/>
        <end position="343"/>
    </location>
</feature>
<proteinExistence type="inferred from homology"/>
<comment type="subunit">
    <text evidence="9">Forms a complex with SecF. Part of the essential Sec protein translocation apparatus which comprises SecA, SecYEG and auxiliary proteins SecDF. Other proteins may also be involved.</text>
</comment>
<keyword evidence="3 9" id="KW-1003">Cell membrane</keyword>
<comment type="similarity">
    <text evidence="9">Belongs to the SecD/SecF family. SecD subfamily.</text>
</comment>
<comment type="function">
    <text evidence="9">Part of the Sec protein translocase complex. Interacts with the SecYEG preprotein conducting channel. SecDF uses the proton motive force (PMF) to complete protein translocation after the ATP-dependent function of SecA.</text>
</comment>
<evidence type="ECO:0000259" key="13">
    <source>
        <dbReference type="Pfam" id="PF22599"/>
    </source>
</evidence>
<evidence type="ECO:0000313" key="14">
    <source>
        <dbReference type="EMBL" id="GAP40687.1"/>
    </source>
</evidence>
<comment type="caution">
    <text evidence="9">Lacks conserved residue(s) required for the propagation of feature annotation.</text>
</comment>
<dbReference type="Gene3D" id="3.30.1360.200">
    <property type="match status" value="1"/>
</dbReference>
<feature type="domain" description="SecDF P1 head subdomain" evidence="13">
    <location>
        <begin position="183"/>
        <end position="277"/>
    </location>
</feature>
<dbReference type="HAMAP" id="MF_01463_B">
    <property type="entry name" value="SecD_B"/>
    <property type="match status" value="1"/>
</dbReference>
<dbReference type="Pfam" id="PF02355">
    <property type="entry name" value="SecD_SecF_C"/>
    <property type="match status" value="1"/>
</dbReference>
<feature type="transmembrane region" description="Helical" evidence="9">
    <location>
        <begin position="427"/>
        <end position="445"/>
    </location>
</feature>
<evidence type="ECO:0000256" key="2">
    <source>
        <dbReference type="ARBA" id="ARBA00022448"/>
    </source>
</evidence>
<dbReference type="PANTHER" id="PTHR30081:SF1">
    <property type="entry name" value="PROTEIN TRANSLOCASE SUBUNIT SECD"/>
    <property type="match status" value="1"/>
</dbReference>
<dbReference type="InterPro" id="IPR048634">
    <property type="entry name" value="SecD_SecF_C"/>
</dbReference>
<evidence type="ECO:0000256" key="7">
    <source>
        <dbReference type="ARBA" id="ARBA00023010"/>
    </source>
</evidence>
<dbReference type="InterPro" id="IPR005791">
    <property type="entry name" value="SecD"/>
</dbReference>
<gene>
    <name evidence="9" type="primary">secD</name>
    <name evidence="14" type="ORF">ATC1_13666</name>
</gene>
<dbReference type="GO" id="GO:0005886">
    <property type="term" value="C:plasma membrane"/>
    <property type="evidence" value="ECO:0007669"/>
    <property type="project" value="UniProtKB-SubCell"/>
</dbReference>
<evidence type="ECO:0000313" key="15">
    <source>
        <dbReference type="Proteomes" id="UP000053370"/>
    </source>
</evidence>
<dbReference type="GO" id="GO:0006605">
    <property type="term" value="P:protein targeting"/>
    <property type="evidence" value="ECO:0007669"/>
    <property type="project" value="UniProtKB-UniRule"/>
</dbReference>
<feature type="transmembrane region" description="Helical" evidence="9">
    <location>
        <begin position="349"/>
        <end position="370"/>
    </location>
</feature>
<dbReference type="Gene3D" id="1.20.1640.10">
    <property type="entry name" value="Multidrug efflux transporter AcrB transmembrane domain"/>
    <property type="match status" value="1"/>
</dbReference>
<dbReference type="Proteomes" id="UP000053370">
    <property type="component" value="Unassembled WGS sequence"/>
</dbReference>
<accession>A0A0S7BWJ7</accession>
<feature type="domain" description="Protein export membrane protein SecD/SecF C-terminal" evidence="11">
    <location>
        <begin position="280"/>
        <end position="453"/>
    </location>
</feature>
<comment type="subcellular location">
    <subcellularLocation>
        <location evidence="1 9">Cell membrane</location>
        <topology evidence="1 9">Multi-pass membrane protein</topology>
    </subcellularLocation>
</comment>
<dbReference type="EMBL" id="DF968181">
    <property type="protein sequence ID" value="GAP40687.1"/>
    <property type="molecule type" value="Genomic_DNA"/>
</dbReference>
<keyword evidence="8 9" id="KW-0472">Membrane</keyword>
<evidence type="ECO:0000256" key="6">
    <source>
        <dbReference type="ARBA" id="ARBA00022989"/>
    </source>
</evidence>
<feature type="region of interest" description="Disordered" evidence="10">
    <location>
        <begin position="142"/>
        <end position="176"/>
    </location>
</feature>
<dbReference type="STRING" id="1678840.ATC1_13666"/>
<dbReference type="Gene3D" id="3.30.70.3400">
    <property type="match status" value="1"/>
</dbReference>
<feature type="compositionally biased region" description="Low complexity" evidence="10">
    <location>
        <begin position="142"/>
        <end position="175"/>
    </location>
</feature>
<keyword evidence="2 9" id="KW-0813">Transport</keyword>
<organism evidence="14">
    <name type="scientific">Flexilinea flocculi</name>
    <dbReference type="NCBI Taxonomy" id="1678840"/>
    <lineage>
        <taxon>Bacteria</taxon>
        <taxon>Bacillati</taxon>
        <taxon>Chloroflexota</taxon>
        <taxon>Anaerolineae</taxon>
        <taxon>Anaerolineales</taxon>
        <taxon>Anaerolineaceae</taxon>
        <taxon>Flexilinea</taxon>
    </lineage>
</organism>
<evidence type="ECO:0000259" key="11">
    <source>
        <dbReference type="Pfam" id="PF02355"/>
    </source>
</evidence>
<feature type="domain" description="Protein translocase subunit SecDF P1" evidence="12">
    <location>
        <begin position="70"/>
        <end position="125"/>
    </location>
</feature>
<dbReference type="InterPro" id="IPR022813">
    <property type="entry name" value="SecD/SecF_arch_bac"/>
</dbReference>
<dbReference type="NCBIfam" id="TIGR00916">
    <property type="entry name" value="2A0604s01"/>
    <property type="match status" value="1"/>
</dbReference>
<name>A0A0S7BWJ7_9CHLR</name>
<dbReference type="SUPFAM" id="SSF82866">
    <property type="entry name" value="Multidrug efflux transporter AcrB transmembrane domain"/>
    <property type="match status" value="1"/>
</dbReference>
<evidence type="ECO:0000259" key="12">
    <source>
        <dbReference type="Pfam" id="PF21760"/>
    </source>
</evidence>
<keyword evidence="5 9" id="KW-0653">Protein transport</keyword>
<reference evidence="14" key="1">
    <citation type="journal article" date="2015" name="Genome Announc.">
        <title>Draft Genome Sequence of Anaerolineae Strain TC1, a Novel Isolate from a Methanogenic Wastewater Treatment System.</title>
        <authorList>
            <person name="Matsuura N."/>
            <person name="Tourlousse D.M."/>
            <person name="Sun L."/>
            <person name="Toyonaga M."/>
            <person name="Kuroda K."/>
            <person name="Ohashi A."/>
            <person name="Cruz R."/>
            <person name="Yamaguchi T."/>
            <person name="Sekiguchi Y."/>
        </authorList>
    </citation>
    <scope>NUCLEOTIDE SEQUENCE [LARGE SCALE GENOMIC DNA]</scope>
    <source>
        <strain evidence="14">TC1</strain>
    </source>
</reference>
<dbReference type="Pfam" id="PF21760">
    <property type="entry name" value="SecD_1st"/>
    <property type="match status" value="1"/>
</dbReference>
<sequence length="468" mass="49849">MKKPFVNLIIIILIFLCALFVDVSHENGLRIGSLQRSGNLYLGLDLQGGMQVLLEADVEDGTVVSADQLNTARQILENRSNGLGVSDVVFQVAGSNRILAEFPGMTNTEEVLATLKGTGLLEFVDTGDEFMMEGDPIKTDLTVSSSEKSSETTTTAAATAANLTDSSDSSDSTETATEEKVYHTVLTGAALQNVSVQMENSTPVVAFELKSDASQTFADFTSANIGKYLTIVLDGKVISSPRINGAITGGSGVITGNFTIDSANALSVQLKYGALPVPLKIVEYKMIGATLGEDSLKKSLVAGLIGLALAALFMILYYRLAGAVAVLAIIFYGAVSLALYKLIPITLSLSGIAGFILTTGGAFDANILMFERLKEELRNGKTINQAITLCWTRAWSSIRDSNVATLITAAILFYFGSSFGATIVKGFAVSLCLGVLISMFTAFLVTRTLLHYTTKVVKPENQNKWFGV</sequence>
<keyword evidence="15" id="KW-1185">Reference proteome</keyword>
<feature type="transmembrane region" description="Helical" evidence="9">
    <location>
        <begin position="300"/>
        <end position="318"/>
    </location>
</feature>
<evidence type="ECO:0000256" key="10">
    <source>
        <dbReference type="SAM" id="MobiDB-lite"/>
    </source>
</evidence>
<evidence type="ECO:0000256" key="1">
    <source>
        <dbReference type="ARBA" id="ARBA00004651"/>
    </source>
</evidence>
<keyword evidence="6 9" id="KW-1133">Transmembrane helix</keyword>
<dbReference type="AlphaFoldDB" id="A0A0S7BWJ7"/>
<evidence type="ECO:0000256" key="8">
    <source>
        <dbReference type="ARBA" id="ARBA00023136"/>
    </source>
</evidence>
<dbReference type="OrthoDB" id="9805019at2"/>
<dbReference type="GO" id="GO:0015450">
    <property type="term" value="F:protein-transporting ATPase activity"/>
    <property type="evidence" value="ECO:0007669"/>
    <property type="project" value="InterPro"/>
</dbReference>
<dbReference type="InterPro" id="IPR048631">
    <property type="entry name" value="SecD_1st"/>
</dbReference>
<dbReference type="InterPro" id="IPR054384">
    <property type="entry name" value="SecDF_P1_head"/>
</dbReference>
<dbReference type="GO" id="GO:0043952">
    <property type="term" value="P:protein transport by the Sec complex"/>
    <property type="evidence" value="ECO:0007669"/>
    <property type="project" value="UniProtKB-UniRule"/>
</dbReference>
<dbReference type="NCBIfam" id="TIGR01129">
    <property type="entry name" value="secD"/>
    <property type="match status" value="1"/>
</dbReference>
<protein>
    <recommendedName>
        <fullName evidence="9">Protein translocase subunit SecD</fullName>
    </recommendedName>
</protein>
<keyword evidence="7 9" id="KW-0811">Translocation</keyword>
<evidence type="ECO:0000256" key="3">
    <source>
        <dbReference type="ARBA" id="ARBA00022475"/>
    </source>
</evidence>
<evidence type="ECO:0000256" key="5">
    <source>
        <dbReference type="ARBA" id="ARBA00022927"/>
    </source>
</evidence>
<dbReference type="Pfam" id="PF22599">
    <property type="entry name" value="SecDF_P1_head"/>
    <property type="match status" value="1"/>
</dbReference>
<feature type="transmembrane region" description="Helical" evidence="9">
    <location>
        <begin position="403"/>
        <end position="421"/>
    </location>
</feature>
<evidence type="ECO:0000256" key="9">
    <source>
        <dbReference type="HAMAP-Rule" id="MF_01463"/>
    </source>
</evidence>
<dbReference type="PATRIC" id="fig|1678840.3.peg.2006"/>
<dbReference type="PANTHER" id="PTHR30081">
    <property type="entry name" value="PROTEIN-EXPORT MEMBRANE PROTEIN SEC"/>
    <property type="match status" value="1"/>
</dbReference>